<comment type="similarity">
    <text evidence="1 5">Belongs to the spermidine/spermine synthase family.</text>
</comment>
<organism evidence="8 9">
    <name type="scientific">Roseibacillus ishigakijimensis</name>
    <dbReference type="NCBI Taxonomy" id="454146"/>
    <lineage>
        <taxon>Bacteria</taxon>
        <taxon>Pseudomonadati</taxon>
        <taxon>Verrucomicrobiota</taxon>
        <taxon>Verrucomicrobiia</taxon>
        <taxon>Verrucomicrobiales</taxon>
        <taxon>Verrucomicrobiaceae</taxon>
        <taxon>Roseibacillus</taxon>
    </lineage>
</organism>
<dbReference type="RefSeq" id="WP_200393105.1">
    <property type="nucleotide sequence ID" value="NZ_JAENIO010000077.1"/>
</dbReference>
<dbReference type="InterPro" id="IPR030374">
    <property type="entry name" value="PABS"/>
</dbReference>
<dbReference type="PROSITE" id="PS51006">
    <property type="entry name" value="PABS_2"/>
    <property type="match status" value="1"/>
</dbReference>
<evidence type="ECO:0000256" key="6">
    <source>
        <dbReference type="PROSITE-ProRule" id="PRU00354"/>
    </source>
</evidence>
<evidence type="ECO:0000256" key="3">
    <source>
        <dbReference type="ARBA" id="ARBA00023066"/>
    </source>
</evidence>
<keyword evidence="4 5" id="KW-0620">Polyamine biosynthesis</keyword>
<feature type="active site" description="Proton acceptor" evidence="5 6">
    <location>
        <position position="407"/>
    </location>
</feature>
<feature type="transmembrane region" description="Helical" evidence="5">
    <location>
        <begin position="199"/>
        <end position="218"/>
    </location>
</feature>
<protein>
    <recommendedName>
        <fullName evidence="5">Polyamine aminopropyltransferase</fullName>
    </recommendedName>
    <alternativeName>
        <fullName evidence="5">Putrescine aminopropyltransferase</fullName>
        <shortName evidence="5">PAPT</shortName>
    </alternativeName>
    <alternativeName>
        <fullName evidence="5">Spermidine synthase</fullName>
        <shortName evidence="5">SPDS</shortName>
        <shortName evidence="5">SPDSY</shortName>
        <ecNumber evidence="5">2.5.1.16</ecNumber>
    </alternativeName>
</protein>
<accession>A0A934VME4</accession>
<dbReference type="NCBIfam" id="NF037959">
    <property type="entry name" value="MFS_SpdSyn"/>
    <property type="match status" value="1"/>
</dbReference>
<feature type="binding site" evidence="5">
    <location>
        <position position="300"/>
    </location>
    <ligand>
        <name>spermidine</name>
        <dbReference type="ChEBI" id="CHEBI:57834"/>
    </ligand>
</feature>
<comment type="pathway">
    <text evidence="5">Amine and polyamine biosynthesis; spermidine biosynthesis; spermidine from putrescine: step 1/1.</text>
</comment>
<evidence type="ECO:0000256" key="1">
    <source>
        <dbReference type="ARBA" id="ARBA00007867"/>
    </source>
</evidence>
<reference evidence="8" key="1">
    <citation type="submission" date="2021-01" db="EMBL/GenBank/DDBJ databases">
        <title>Modified the classification status of verrucomicrobia.</title>
        <authorList>
            <person name="Feng X."/>
        </authorList>
    </citation>
    <scope>NUCLEOTIDE SEQUENCE</scope>
    <source>
        <strain evidence="8">KCTC 12986</strain>
    </source>
</reference>
<dbReference type="InterPro" id="IPR029063">
    <property type="entry name" value="SAM-dependent_MTases_sf"/>
</dbReference>
<dbReference type="NCBIfam" id="NF002956">
    <property type="entry name" value="PRK03612.1"/>
    <property type="match status" value="1"/>
</dbReference>
<dbReference type="InterPro" id="IPR030373">
    <property type="entry name" value="PABS_CS"/>
</dbReference>
<keyword evidence="5" id="KW-1003">Cell membrane</keyword>
<keyword evidence="5" id="KW-1133">Transmembrane helix</keyword>
<keyword evidence="2 5" id="KW-0808">Transferase</keyword>
<dbReference type="Gene3D" id="3.40.50.150">
    <property type="entry name" value="Vaccinia Virus protein VP39"/>
    <property type="match status" value="1"/>
</dbReference>
<dbReference type="InterPro" id="IPR001045">
    <property type="entry name" value="Spermi_synthase"/>
</dbReference>
<dbReference type="PANTHER" id="PTHR43317">
    <property type="entry name" value="THERMOSPERMINE SYNTHASE ACAULIS5"/>
    <property type="match status" value="1"/>
</dbReference>
<comment type="caution">
    <text evidence="5">Lacks conserved residue(s) required for the propagation of feature annotation.</text>
</comment>
<dbReference type="SUPFAM" id="SSF53335">
    <property type="entry name" value="S-adenosyl-L-methionine-dependent methyltransferases"/>
    <property type="match status" value="1"/>
</dbReference>
<dbReference type="EC" id="2.5.1.16" evidence="5"/>
<sequence length="554" mass="61811">MDDVRERRQAWVLGVAIFVMGGCGIAYEYTLSKVSSDLLGNSVQQWALVIAIMLFFMGVGAELQQRLPDRHLVATLAGSQLLLAILGGFGPLFLIQAFAFFPLNFGLVLYGLVSLCGLLIGLEIPLITRLNETYMPVMRKNLGKVLRMDYAGALLGGLFWTFLLIPRLTISQTALVLALLTLGTMLACLWAFRDQTRRPWWWTVATVTVMALALWGLGRSSEWALQAEQALYRDRVVSAKDSPYQHIVLTESRHGNLRCYINGHLQFSENDEYIYHELLTHPAFLLNERKKRVLILGGGDGLAAREVLKHEEVEAITLVDLDPFMTQMAREQKDLVELNGGALRDPRVAVRTVAATGTGERQEVLVPEDARRFLSPELPLPTVEIVHQDASRWVAEAEGPYDVVILDFPDPSSPGLAKLYGLSFYGQLRQLLAPGGVLIQQSTSPWHAREAFACIGRTMAAAGLTALPLHANVPSFGDWGWWLAVREEERTAGELREALLAAHWEEPTRYLTPETLRAALAFAPQQLKVHGRDITTLNDPAIFRHYLQAWENQP</sequence>
<proteinExistence type="inferred from homology"/>
<dbReference type="PANTHER" id="PTHR43317:SF1">
    <property type="entry name" value="THERMOSPERMINE SYNTHASE ACAULIS5"/>
    <property type="match status" value="1"/>
</dbReference>
<dbReference type="GO" id="GO:0010487">
    <property type="term" value="F:thermospermine synthase activity"/>
    <property type="evidence" value="ECO:0007669"/>
    <property type="project" value="UniProtKB-ARBA"/>
</dbReference>
<evidence type="ECO:0000256" key="2">
    <source>
        <dbReference type="ARBA" id="ARBA00022679"/>
    </source>
</evidence>
<feature type="transmembrane region" description="Helical" evidence="5">
    <location>
        <begin position="81"/>
        <end position="101"/>
    </location>
</feature>
<evidence type="ECO:0000259" key="7">
    <source>
        <dbReference type="PROSITE" id="PS51006"/>
    </source>
</evidence>
<dbReference type="Pfam" id="PF01564">
    <property type="entry name" value="Spermine_synth"/>
    <property type="match status" value="2"/>
</dbReference>
<feature type="binding site" evidence="5">
    <location>
        <position position="320"/>
    </location>
    <ligand>
        <name>S-methyl-5'-thioadenosine</name>
        <dbReference type="ChEBI" id="CHEBI:17509"/>
    </ligand>
</feature>
<keyword evidence="5" id="KW-0472">Membrane</keyword>
<comment type="function">
    <text evidence="5">Catalyzes the irreversible transfer of a propylamine group from the amino donor S-adenosylmethioninamine (decarboxy-AdoMet) to putrescine (1,4-diaminobutane) to yield spermidine.</text>
</comment>
<feature type="transmembrane region" description="Helical" evidence="5">
    <location>
        <begin position="12"/>
        <end position="31"/>
    </location>
</feature>
<dbReference type="GO" id="GO:0008295">
    <property type="term" value="P:spermidine biosynthetic process"/>
    <property type="evidence" value="ECO:0007669"/>
    <property type="project" value="UniProtKB-UniRule"/>
</dbReference>
<feature type="transmembrane region" description="Helical" evidence="5">
    <location>
        <begin position="148"/>
        <end position="168"/>
    </location>
</feature>
<gene>
    <name evidence="5" type="primary">speE</name>
    <name evidence="8" type="ORF">JIN78_16515</name>
</gene>
<feature type="transmembrane region" description="Helical" evidence="5">
    <location>
        <begin position="174"/>
        <end position="192"/>
    </location>
</feature>
<dbReference type="HAMAP" id="MF_00198">
    <property type="entry name" value="Spermidine_synth"/>
    <property type="match status" value="1"/>
</dbReference>
<name>A0A934VME4_9BACT</name>
<keyword evidence="5" id="KW-0812">Transmembrane</keyword>
<dbReference type="CDD" id="cd02440">
    <property type="entry name" value="AdoMet_MTases"/>
    <property type="match status" value="1"/>
</dbReference>
<dbReference type="PROSITE" id="PS51257">
    <property type="entry name" value="PROKAR_LIPOPROTEIN"/>
    <property type="match status" value="1"/>
</dbReference>
<feature type="binding site" evidence="5">
    <location>
        <position position="245"/>
    </location>
    <ligand>
        <name>S-methyl-5'-thioadenosine</name>
        <dbReference type="ChEBI" id="CHEBI:17509"/>
    </ligand>
</feature>
<feature type="domain" description="PABS" evidence="7">
    <location>
        <begin position="221"/>
        <end position="486"/>
    </location>
</feature>
<dbReference type="PROSITE" id="PS01330">
    <property type="entry name" value="PABS_1"/>
    <property type="match status" value="1"/>
</dbReference>
<comment type="subcellular location">
    <subcellularLocation>
        <location evidence="5">Cell membrane</location>
        <topology evidence="5">Multi-pass membrane protein</topology>
    </subcellularLocation>
</comment>
<evidence type="ECO:0000256" key="5">
    <source>
        <dbReference type="HAMAP-Rule" id="MF_00198"/>
    </source>
</evidence>
<feature type="binding site" evidence="5">
    <location>
        <begin position="389"/>
        <end position="390"/>
    </location>
    <ligand>
        <name>S-methyl-5'-thioadenosine</name>
        <dbReference type="ChEBI" id="CHEBI:17509"/>
    </ligand>
</feature>
<comment type="subunit">
    <text evidence="5">Homodimer or homotetramer.</text>
</comment>
<keyword evidence="9" id="KW-1185">Reference proteome</keyword>
<dbReference type="GO" id="GO:0005886">
    <property type="term" value="C:plasma membrane"/>
    <property type="evidence" value="ECO:0007669"/>
    <property type="project" value="UniProtKB-SubCell"/>
</dbReference>
<evidence type="ECO:0000256" key="4">
    <source>
        <dbReference type="ARBA" id="ARBA00023115"/>
    </source>
</evidence>
<evidence type="ECO:0000313" key="8">
    <source>
        <dbReference type="EMBL" id="MBK1835669.1"/>
    </source>
</evidence>
<evidence type="ECO:0000313" key="9">
    <source>
        <dbReference type="Proteomes" id="UP000604083"/>
    </source>
</evidence>
<dbReference type="InterPro" id="IPR036259">
    <property type="entry name" value="MFS_trans_sf"/>
</dbReference>
<dbReference type="SUPFAM" id="SSF103473">
    <property type="entry name" value="MFS general substrate transporter"/>
    <property type="match status" value="1"/>
</dbReference>
<feature type="transmembrane region" description="Helical" evidence="5">
    <location>
        <begin position="43"/>
        <end position="61"/>
    </location>
</feature>
<keyword evidence="3 5" id="KW-0745">Spermidine biosynthesis</keyword>
<feature type="binding site" evidence="5">
    <location>
        <position position="276"/>
    </location>
    <ligand>
        <name>spermidine</name>
        <dbReference type="ChEBI" id="CHEBI:57834"/>
    </ligand>
</feature>
<comment type="caution">
    <text evidence="8">The sequence shown here is derived from an EMBL/GenBank/DDBJ whole genome shotgun (WGS) entry which is preliminary data.</text>
</comment>
<dbReference type="EMBL" id="JAENIO010000077">
    <property type="protein sequence ID" value="MBK1835669.1"/>
    <property type="molecule type" value="Genomic_DNA"/>
</dbReference>
<dbReference type="Proteomes" id="UP000604083">
    <property type="component" value="Unassembled WGS sequence"/>
</dbReference>
<dbReference type="AlphaFoldDB" id="A0A934VME4"/>
<feature type="transmembrane region" description="Helical" evidence="5">
    <location>
        <begin position="107"/>
        <end position="127"/>
    </location>
</feature>
<comment type="catalytic activity">
    <reaction evidence="5">
        <text>S-adenosyl 3-(methylsulfanyl)propylamine + putrescine = S-methyl-5'-thioadenosine + spermidine + H(+)</text>
        <dbReference type="Rhea" id="RHEA:12721"/>
        <dbReference type="ChEBI" id="CHEBI:15378"/>
        <dbReference type="ChEBI" id="CHEBI:17509"/>
        <dbReference type="ChEBI" id="CHEBI:57443"/>
        <dbReference type="ChEBI" id="CHEBI:57834"/>
        <dbReference type="ChEBI" id="CHEBI:326268"/>
        <dbReference type="EC" id="2.5.1.16"/>
    </reaction>
</comment>
<dbReference type="GO" id="GO:0004766">
    <property type="term" value="F:spermidine synthase activity"/>
    <property type="evidence" value="ECO:0007669"/>
    <property type="project" value="UniProtKB-UniRule"/>
</dbReference>